<comment type="caution">
    <text evidence="5">The sequence shown here is derived from an EMBL/GenBank/DDBJ whole genome shotgun (WGS) entry which is preliminary data.</text>
</comment>
<proteinExistence type="inferred from homology"/>
<keyword evidence="6" id="KW-1185">Reference proteome</keyword>
<sequence length="86" mass="10728">MKMLVNEIITWSRCQLYRVNLSVTITMKRMEMKFVQNLRDYTCIDFSSNSFQGLSQIFYRISPNLWKKKRMRRLKRKRRKMRQRSK</sequence>
<comment type="subunit">
    <text evidence="4">Component of the large ribosomal subunit.</text>
</comment>
<keyword evidence="1 4" id="KW-0689">Ribosomal protein</keyword>
<accession>A0A9J5XC26</accession>
<evidence type="ECO:0000256" key="4">
    <source>
        <dbReference type="RuleBase" id="RU368055"/>
    </source>
</evidence>
<name>A0A9J5XC26_SOLCO</name>
<gene>
    <name evidence="5" type="ORF">H5410_045198</name>
</gene>
<dbReference type="EMBL" id="JACXVP010000009">
    <property type="protein sequence ID" value="KAG5584764.1"/>
    <property type="molecule type" value="Genomic_DNA"/>
</dbReference>
<dbReference type="GO" id="GO:1990904">
    <property type="term" value="C:ribonucleoprotein complex"/>
    <property type="evidence" value="ECO:0007669"/>
    <property type="project" value="UniProtKB-KW"/>
</dbReference>
<dbReference type="Proteomes" id="UP000824120">
    <property type="component" value="Chromosome 9"/>
</dbReference>
<dbReference type="GO" id="GO:0003735">
    <property type="term" value="F:structural constituent of ribosome"/>
    <property type="evidence" value="ECO:0007669"/>
    <property type="project" value="UniProtKB-UniRule"/>
</dbReference>
<evidence type="ECO:0000256" key="3">
    <source>
        <dbReference type="ARBA" id="ARBA00043969"/>
    </source>
</evidence>
<protein>
    <recommendedName>
        <fullName evidence="4">60S ribosomal protein L41</fullName>
    </recommendedName>
</protein>
<dbReference type="InterPro" id="IPR007836">
    <property type="entry name" value="Ribosomal_eS32"/>
</dbReference>
<evidence type="ECO:0000256" key="2">
    <source>
        <dbReference type="ARBA" id="ARBA00023274"/>
    </source>
</evidence>
<evidence type="ECO:0000313" key="5">
    <source>
        <dbReference type="EMBL" id="KAG5584764.1"/>
    </source>
</evidence>
<dbReference type="GO" id="GO:0006412">
    <property type="term" value="P:translation"/>
    <property type="evidence" value="ECO:0007669"/>
    <property type="project" value="InterPro"/>
</dbReference>
<dbReference type="Pfam" id="PF05162">
    <property type="entry name" value="Ribosomal_L41"/>
    <property type="match status" value="1"/>
</dbReference>
<dbReference type="GO" id="GO:0005840">
    <property type="term" value="C:ribosome"/>
    <property type="evidence" value="ECO:0007669"/>
    <property type="project" value="UniProtKB-KW"/>
</dbReference>
<comment type="similarity">
    <text evidence="3 4">Belongs to the eukaryotic ribosomal protein eS32 family.</text>
</comment>
<reference evidence="5 6" key="1">
    <citation type="submission" date="2020-09" db="EMBL/GenBank/DDBJ databases">
        <title>De no assembly of potato wild relative species, Solanum commersonii.</title>
        <authorList>
            <person name="Cho K."/>
        </authorList>
    </citation>
    <scope>NUCLEOTIDE SEQUENCE [LARGE SCALE GENOMIC DNA]</scope>
    <source>
        <strain evidence="5">LZ3.2</strain>
        <tissue evidence="5">Leaf</tissue>
    </source>
</reference>
<evidence type="ECO:0000256" key="1">
    <source>
        <dbReference type="ARBA" id="ARBA00022980"/>
    </source>
</evidence>
<evidence type="ECO:0000313" key="6">
    <source>
        <dbReference type="Proteomes" id="UP000824120"/>
    </source>
</evidence>
<dbReference type="AlphaFoldDB" id="A0A9J5XC26"/>
<keyword evidence="2 4" id="KW-0687">Ribonucleoprotein</keyword>
<organism evidence="5 6">
    <name type="scientific">Solanum commersonii</name>
    <name type="common">Commerson's wild potato</name>
    <name type="synonym">Commerson's nightshade</name>
    <dbReference type="NCBI Taxonomy" id="4109"/>
    <lineage>
        <taxon>Eukaryota</taxon>
        <taxon>Viridiplantae</taxon>
        <taxon>Streptophyta</taxon>
        <taxon>Embryophyta</taxon>
        <taxon>Tracheophyta</taxon>
        <taxon>Spermatophyta</taxon>
        <taxon>Magnoliopsida</taxon>
        <taxon>eudicotyledons</taxon>
        <taxon>Gunneridae</taxon>
        <taxon>Pentapetalae</taxon>
        <taxon>asterids</taxon>
        <taxon>lamiids</taxon>
        <taxon>Solanales</taxon>
        <taxon>Solanaceae</taxon>
        <taxon>Solanoideae</taxon>
        <taxon>Solaneae</taxon>
        <taxon>Solanum</taxon>
    </lineage>
</organism>